<keyword evidence="1" id="KW-1133">Transmembrane helix</keyword>
<feature type="transmembrane region" description="Helical" evidence="1">
    <location>
        <begin position="5"/>
        <end position="32"/>
    </location>
</feature>
<sequence>MFPLFLFTCTLILTILTILTTCLFFPFSLFLYSFVQLLCRYRNIYLLILIILILTRFFLPLCYFMS</sequence>
<keyword evidence="1" id="KW-0812">Transmembrane</keyword>
<organism evidence="2 3">
    <name type="scientific">Rhizophagus clarus</name>
    <dbReference type="NCBI Taxonomy" id="94130"/>
    <lineage>
        <taxon>Eukaryota</taxon>
        <taxon>Fungi</taxon>
        <taxon>Fungi incertae sedis</taxon>
        <taxon>Mucoromycota</taxon>
        <taxon>Glomeromycotina</taxon>
        <taxon>Glomeromycetes</taxon>
        <taxon>Glomerales</taxon>
        <taxon>Glomeraceae</taxon>
        <taxon>Rhizophagus</taxon>
    </lineage>
</organism>
<comment type="caution">
    <text evidence="2">The sequence shown here is derived from an EMBL/GenBank/DDBJ whole genome shotgun (WGS) entry which is preliminary data.</text>
</comment>
<feature type="transmembrane region" description="Helical" evidence="1">
    <location>
        <begin position="44"/>
        <end position="64"/>
    </location>
</feature>
<name>A0A8H3LL68_9GLOM</name>
<proteinExistence type="predicted"/>
<evidence type="ECO:0000313" key="2">
    <source>
        <dbReference type="EMBL" id="GES87765.1"/>
    </source>
</evidence>
<protein>
    <submittedName>
        <fullName evidence="2">Uncharacterized protein</fullName>
    </submittedName>
</protein>
<dbReference type="EMBL" id="BLAL01000170">
    <property type="protein sequence ID" value="GES87765.1"/>
    <property type="molecule type" value="Genomic_DNA"/>
</dbReference>
<accession>A0A8H3LL68</accession>
<reference evidence="2" key="1">
    <citation type="submission" date="2019-10" db="EMBL/GenBank/DDBJ databases">
        <title>Conservation and host-specific expression of non-tandemly repeated heterogenous ribosome RNA gene in arbuscular mycorrhizal fungi.</title>
        <authorList>
            <person name="Maeda T."/>
            <person name="Kobayashi Y."/>
            <person name="Nakagawa T."/>
            <person name="Ezawa T."/>
            <person name="Yamaguchi K."/>
            <person name="Bino T."/>
            <person name="Nishimoto Y."/>
            <person name="Shigenobu S."/>
            <person name="Kawaguchi M."/>
        </authorList>
    </citation>
    <scope>NUCLEOTIDE SEQUENCE</scope>
    <source>
        <strain evidence="2">HR1</strain>
    </source>
</reference>
<evidence type="ECO:0000313" key="3">
    <source>
        <dbReference type="Proteomes" id="UP000615446"/>
    </source>
</evidence>
<evidence type="ECO:0000256" key="1">
    <source>
        <dbReference type="SAM" id="Phobius"/>
    </source>
</evidence>
<dbReference type="AlphaFoldDB" id="A0A8H3LL68"/>
<keyword evidence="1" id="KW-0472">Membrane</keyword>
<gene>
    <name evidence="2" type="ORF">RCL2_001474700</name>
</gene>
<dbReference type="Proteomes" id="UP000615446">
    <property type="component" value="Unassembled WGS sequence"/>
</dbReference>